<dbReference type="GO" id="GO:0004582">
    <property type="term" value="F:dolichyl-phosphate beta-D-mannosyltransferase activity"/>
    <property type="evidence" value="ECO:0007669"/>
    <property type="project" value="InterPro"/>
</dbReference>
<protein>
    <submittedName>
        <fullName evidence="5">Dolichol-phosphate mannosyltransferase</fullName>
    </submittedName>
    <submittedName>
        <fullName evidence="6">Poly-beta-1,6-N-acetyl-D-glucosamine synthase</fullName>
        <ecNumber evidence="6">2.4.1.-</ecNumber>
    </submittedName>
</protein>
<dbReference type="EMBL" id="FUZE01000001">
    <property type="protein sequence ID" value="SKB39643.1"/>
    <property type="molecule type" value="Genomic_DNA"/>
</dbReference>
<evidence type="ECO:0000313" key="6">
    <source>
        <dbReference type="EMBL" id="SQA87867.1"/>
    </source>
</evidence>
<dbReference type="EMBL" id="UAVR01000005">
    <property type="protein sequence ID" value="SQA87867.1"/>
    <property type="molecule type" value="Genomic_DNA"/>
</dbReference>
<keyword evidence="7" id="KW-1185">Reference proteome</keyword>
<comment type="caution">
    <text evidence="6">The sequence shown here is derived from an EMBL/GenBank/DDBJ whole genome shotgun (WGS) entry which is preliminary data.</text>
</comment>
<dbReference type="PANTHER" id="PTHR43398:SF1">
    <property type="entry name" value="DOLICHOL-PHOSPHATE MANNOSYLTRANSFERASE SUBUNIT 1"/>
    <property type="match status" value="1"/>
</dbReference>
<sequence length="288" mass="32913">MRIKTTQSLFSGILTSFLKFCNTGNAIFFAKLSIILFKIKSLNKLSLQIEMKKLVIIPTYNEKENIENIISAVFALEEEFHVLVVDDSSPDKTADIVKELQKKFPHTLHLSIRHIKDGLGKAYIHGFKWALQNNYDYIFEMDADFSHDPKDLPKLFESCKNADMAVGSRYSKGVNVVNWPMGRVLLSYFASKYVRFILGLPIHDTTAGFVCFSRKTLEEIGLDNVKLKGYGFQIEMKFRAFKKGFKIVEVPIIFTNRILGESKMNGGIIHEAVFGVLNLKWKSIINRL</sequence>
<evidence type="ECO:0000256" key="1">
    <source>
        <dbReference type="ARBA" id="ARBA00006739"/>
    </source>
</evidence>
<dbReference type="Proteomes" id="UP000190669">
    <property type="component" value="Unassembled WGS sequence"/>
</dbReference>
<reference evidence="5 7" key="1">
    <citation type="submission" date="2017-02" db="EMBL/GenBank/DDBJ databases">
        <authorList>
            <person name="Varghese N."/>
            <person name="Submissions S."/>
        </authorList>
    </citation>
    <scope>NUCLEOTIDE SEQUENCE [LARGE SCALE GENOMIC DNA]</scope>
    <source>
        <strain evidence="5 7">DSM 16775</strain>
    </source>
</reference>
<evidence type="ECO:0000259" key="4">
    <source>
        <dbReference type="Pfam" id="PF00535"/>
    </source>
</evidence>
<evidence type="ECO:0000256" key="3">
    <source>
        <dbReference type="ARBA" id="ARBA00022679"/>
    </source>
</evidence>
<name>A0AAX2IIX1_9FLAO</name>
<dbReference type="InterPro" id="IPR039528">
    <property type="entry name" value="DPM1-like"/>
</dbReference>
<dbReference type="Pfam" id="PF00535">
    <property type="entry name" value="Glycos_transf_2"/>
    <property type="match status" value="1"/>
</dbReference>
<feature type="domain" description="Glycosyltransferase 2-like" evidence="4">
    <location>
        <begin position="55"/>
        <end position="221"/>
    </location>
</feature>
<proteinExistence type="inferred from homology"/>
<evidence type="ECO:0000313" key="5">
    <source>
        <dbReference type="EMBL" id="SKB39643.1"/>
    </source>
</evidence>
<dbReference type="SUPFAM" id="SSF53448">
    <property type="entry name" value="Nucleotide-diphospho-sugar transferases"/>
    <property type="match status" value="1"/>
</dbReference>
<gene>
    <name evidence="6" type="primary">pgaC_2</name>
    <name evidence="6" type="ORF">NCTC11212_00738</name>
    <name evidence="5" type="ORF">SAMN05421800_101399</name>
</gene>
<dbReference type="InterPro" id="IPR001173">
    <property type="entry name" value="Glyco_trans_2-like"/>
</dbReference>
<keyword evidence="2 6" id="KW-0328">Glycosyltransferase</keyword>
<dbReference type="AlphaFoldDB" id="A0AAX2IIX1"/>
<dbReference type="CDD" id="cd06442">
    <property type="entry name" value="DPM1_like"/>
    <property type="match status" value="1"/>
</dbReference>
<dbReference type="EC" id="2.4.1.-" evidence="6"/>
<dbReference type="GO" id="GO:0016020">
    <property type="term" value="C:membrane"/>
    <property type="evidence" value="ECO:0007669"/>
    <property type="project" value="GOC"/>
</dbReference>
<evidence type="ECO:0000313" key="8">
    <source>
        <dbReference type="Proteomes" id="UP000251937"/>
    </source>
</evidence>
<dbReference type="FunFam" id="3.90.550.10:FF:000128">
    <property type="entry name" value="Glycosyl transferase family 2"/>
    <property type="match status" value="1"/>
</dbReference>
<dbReference type="GO" id="GO:0009247">
    <property type="term" value="P:glycolipid biosynthetic process"/>
    <property type="evidence" value="ECO:0007669"/>
    <property type="project" value="TreeGrafter"/>
</dbReference>
<evidence type="ECO:0000256" key="2">
    <source>
        <dbReference type="ARBA" id="ARBA00022676"/>
    </source>
</evidence>
<evidence type="ECO:0000313" key="7">
    <source>
        <dbReference type="Proteomes" id="UP000190669"/>
    </source>
</evidence>
<organism evidence="6 8">
    <name type="scientific">Chryseobacterium balustinum</name>
    <dbReference type="NCBI Taxonomy" id="246"/>
    <lineage>
        <taxon>Bacteria</taxon>
        <taxon>Pseudomonadati</taxon>
        <taxon>Bacteroidota</taxon>
        <taxon>Flavobacteriia</taxon>
        <taxon>Flavobacteriales</taxon>
        <taxon>Weeksellaceae</taxon>
        <taxon>Chryseobacterium group</taxon>
        <taxon>Chryseobacterium</taxon>
    </lineage>
</organism>
<dbReference type="PANTHER" id="PTHR43398">
    <property type="entry name" value="DOLICHOL-PHOSPHATE MANNOSYLTRANSFERASE SUBUNIT 1"/>
    <property type="match status" value="1"/>
</dbReference>
<reference evidence="6 8" key="2">
    <citation type="submission" date="2018-06" db="EMBL/GenBank/DDBJ databases">
        <authorList>
            <consortium name="Pathogen Informatics"/>
            <person name="Doyle S."/>
        </authorList>
    </citation>
    <scope>NUCLEOTIDE SEQUENCE [LARGE SCALE GENOMIC DNA]</scope>
    <source>
        <strain evidence="6 8">NCTC11212</strain>
    </source>
</reference>
<dbReference type="Proteomes" id="UP000251937">
    <property type="component" value="Unassembled WGS sequence"/>
</dbReference>
<dbReference type="InterPro" id="IPR029044">
    <property type="entry name" value="Nucleotide-diphossugar_trans"/>
</dbReference>
<accession>A0AAX2IIX1</accession>
<dbReference type="Gene3D" id="3.90.550.10">
    <property type="entry name" value="Spore Coat Polysaccharide Biosynthesis Protein SpsA, Chain A"/>
    <property type="match status" value="1"/>
</dbReference>
<comment type="similarity">
    <text evidence="1">Belongs to the glycosyltransferase 2 family.</text>
</comment>
<keyword evidence="3 6" id="KW-0808">Transferase</keyword>